<feature type="domain" description="BCAS3 WD40" evidence="4">
    <location>
        <begin position="80"/>
        <end position="491"/>
    </location>
</feature>
<feature type="compositionally biased region" description="Polar residues" evidence="2">
    <location>
        <begin position="855"/>
        <end position="869"/>
    </location>
</feature>
<dbReference type="SUPFAM" id="SSF50978">
    <property type="entry name" value="WD40 repeat-like"/>
    <property type="match status" value="1"/>
</dbReference>
<sequence length="885" mass="95713">MRNNDQKTGGGDGGPAVPRPGRGNNGIIPASFKALSSYLRIVSSGASTVASTVRSAASAASGIAERDFESTDGQVNWAGFDKLEDEGGITRQVLLLGYSYGFQVWDVEEAANVRNLVSRHDGPVSFMQMLPRPMASKQSGDKFTDSCPLLIICTDGSFSGVNNNQERLGTPCNGSIQHCHGSLNGSCVPTVVWFYSLRSQSYVHLLRFRSVVHLVRCSSRIVAVLQSTQIHCFNAATLEREYTILTNPIVMGSSGSGNIGFGPLAVGPRWMAYSGCQVAISDSGRVTPQHYTPSASFPNPASNESLVSHYAKESSKQLAAGIVTLGDMGYKKLSRYYSELVPDGNHLQSGTARGKVNGVATGFLPDADDVGMVIVRDTVTRTVVAQFRAHKCPILSLCFDPSGTLLVTASVQGHNINVFRIMPGHSGASSGRSYCHIYRLQRGFTNAVIQDISFSVDSQWIMISSSRGTSHLFPISPSGGSVSIDACFSTRNSGSSLMADPTVCEPPNSGLQVLTQQCLCVSGPPITVNAVSRIRNGNSGWRNTVSGAAAAATGRMSSLSGVIASAFYNWQANDLCADSSSPKKNYYLMVFSPPGNMVQYALRLSPVVDGTTSLPGASTTCELGLDFDTRLAVEPIQKWNICQKQNRKEREDNIYGEKVNSDSSKVFPERKRHGSNALSNVVVTTAKDDIPEERHHMYISEAELQMHQSWNPLWSRSEIYFQSMLTDGFNIDAEGACRGEIEIERIPLRTLEVRSKNLVPVFDYLQASKFQQGRISNNGQPLYQGSENGELTDRSSSGSLDSKNNIGIIVAESNNDAEETGRDGLQVPTETNRGFVYTNDTPIVNTGLGTVNTRKNSTMGSPRSVNNRDGLNIMENQSKEGDEFD</sequence>
<dbReference type="InterPro" id="IPR022175">
    <property type="entry name" value="BCAS3_dom"/>
</dbReference>
<dbReference type="Proteomes" id="UP001604336">
    <property type="component" value="Unassembled WGS sequence"/>
</dbReference>
<organism evidence="5 6">
    <name type="scientific">Abeliophyllum distichum</name>
    <dbReference type="NCBI Taxonomy" id="126358"/>
    <lineage>
        <taxon>Eukaryota</taxon>
        <taxon>Viridiplantae</taxon>
        <taxon>Streptophyta</taxon>
        <taxon>Embryophyta</taxon>
        <taxon>Tracheophyta</taxon>
        <taxon>Spermatophyta</taxon>
        <taxon>Magnoliopsida</taxon>
        <taxon>eudicotyledons</taxon>
        <taxon>Gunneridae</taxon>
        <taxon>Pentapetalae</taxon>
        <taxon>asterids</taxon>
        <taxon>lamiids</taxon>
        <taxon>Lamiales</taxon>
        <taxon>Oleaceae</taxon>
        <taxon>Forsythieae</taxon>
        <taxon>Abeliophyllum</taxon>
    </lineage>
</organism>
<dbReference type="Pfam" id="PF21034">
    <property type="entry name" value="BCAS3_WD40"/>
    <property type="match status" value="1"/>
</dbReference>
<dbReference type="InterPro" id="IPR045142">
    <property type="entry name" value="BCAS3-like"/>
</dbReference>
<feature type="region of interest" description="Disordered" evidence="2">
    <location>
        <begin position="775"/>
        <end position="802"/>
    </location>
</feature>
<dbReference type="InterPro" id="IPR015943">
    <property type="entry name" value="WD40/YVTN_repeat-like_dom_sf"/>
</dbReference>
<proteinExistence type="predicted"/>
<evidence type="ECO:0000256" key="1">
    <source>
        <dbReference type="ARBA" id="ARBA00004329"/>
    </source>
</evidence>
<dbReference type="GO" id="GO:0000407">
    <property type="term" value="C:phagophore assembly site"/>
    <property type="evidence" value="ECO:0007669"/>
    <property type="project" value="UniProtKB-SubCell"/>
</dbReference>
<dbReference type="InterPro" id="IPR001680">
    <property type="entry name" value="WD40_rpt"/>
</dbReference>
<evidence type="ECO:0000256" key="2">
    <source>
        <dbReference type="SAM" id="MobiDB-lite"/>
    </source>
</evidence>
<dbReference type="Pfam" id="PF12490">
    <property type="entry name" value="BCAS3"/>
    <property type="match status" value="1"/>
</dbReference>
<evidence type="ECO:0000313" key="5">
    <source>
        <dbReference type="EMBL" id="KAL2476239.1"/>
    </source>
</evidence>
<dbReference type="InterPro" id="IPR048382">
    <property type="entry name" value="BCAS3_WD40"/>
</dbReference>
<dbReference type="SMART" id="SM00320">
    <property type="entry name" value="WD40"/>
    <property type="match status" value="2"/>
</dbReference>
<comment type="subcellular location">
    <subcellularLocation>
        <location evidence="1">Preautophagosomal structure</location>
    </subcellularLocation>
</comment>
<evidence type="ECO:0000259" key="4">
    <source>
        <dbReference type="Pfam" id="PF21034"/>
    </source>
</evidence>
<comment type="caution">
    <text evidence="5">The sequence shown here is derived from an EMBL/GenBank/DDBJ whole genome shotgun (WGS) entry which is preliminary data.</text>
</comment>
<feature type="region of interest" description="Disordered" evidence="2">
    <location>
        <begin position="1"/>
        <end position="23"/>
    </location>
</feature>
<dbReference type="PANTHER" id="PTHR13268:SF7">
    <property type="entry name" value="AUTOPHAGY-RELATED PROTEIN 18F"/>
    <property type="match status" value="1"/>
</dbReference>
<dbReference type="PANTHER" id="PTHR13268">
    <property type="entry name" value="BREAST CARCINOMA AMPLIFIED SEQUENCE 3"/>
    <property type="match status" value="1"/>
</dbReference>
<name>A0ABD1QJ34_9LAMI</name>
<dbReference type="EMBL" id="JBFOLK010000011">
    <property type="protein sequence ID" value="KAL2476239.1"/>
    <property type="molecule type" value="Genomic_DNA"/>
</dbReference>
<gene>
    <name evidence="5" type="ORF">Adt_36975</name>
</gene>
<dbReference type="Gene3D" id="2.130.10.10">
    <property type="entry name" value="YVTN repeat-like/Quinoprotein amine dehydrogenase"/>
    <property type="match status" value="1"/>
</dbReference>
<evidence type="ECO:0000259" key="3">
    <source>
        <dbReference type="Pfam" id="PF12490"/>
    </source>
</evidence>
<dbReference type="InterPro" id="IPR036322">
    <property type="entry name" value="WD40_repeat_dom_sf"/>
</dbReference>
<dbReference type="AlphaFoldDB" id="A0ABD1QJ34"/>
<feature type="region of interest" description="Disordered" evidence="2">
    <location>
        <begin position="855"/>
        <end position="885"/>
    </location>
</feature>
<protein>
    <submittedName>
        <fullName evidence="5">Autophagy-related protein 18f</fullName>
    </submittedName>
</protein>
<feature type="domain" description="BCAS3" evidence="3">
    <location>
        <begin position="626"/>
        <end position="763"/>
    </location>
</feature>
<keyword evidence="6" id="KW-1185">Reference proteome</keyword>
<reference evidence="6" key="1">
    <citation type="submission" date="2024-07" db="EMBL/GenBank/DDBJ databases">
        <title>Two chromosome-level genome assemblies of Korean endemic species Abeliophyllum distichum and Forsythia ovata (Oleaceae).</title>
        <authorList>
            <person name="Jang H."/>
        </authorList>
    </citation>
    <scope>NUCLEOTIDE SEQUENCE [LARGE SCALE GENOMIC DNA]</scope>
</reference>
<accession>A0ABD1QJ34</accession>
<evidence type="ECO:0000313" key="6">
    <source>
        <dbReference type="Proteomes" id="UP001604336"/>
    </source>
</evidence>